<feature type="region of interest" description="Disordered" evidence="1">
    <location>
        <begin position="343"/>
        <end position="386"/>
    </location>
</feature>
<feature type="compositionally biased region" description="Polar residues" evidence="1">
    <location>
        <begin position="365"/>
        <end position="386"/>
    </location>
</feature>
<evidence type="ECO:0000313" key="2">
    <source>
        <dbReference type="Proteomes" id="UP000228380"/>
    </source>
</evidence>
<feature type="region of interest" description="Disordered" evidence="1">
    <location>
        <begin position="49"/>
        <end position="79"/>
    </location>
</feature>
<dbReference type="PANTHER" id="PTHR33443:SF35">
    <property type="entry name" value="VQ DOMAIN-CONTAINING PROTEIN"/>
    <property type="match status" value="1"/>
</dbReference>
<accession>A0A8B9A7G2</accession>
<dbReference type="AlphaFoldDB" id="A0A8B9A7G2"/>
<organism evidence="2 3">
    <name type="scientific">Phoenix dactylifera</name>
    <name type="common">Date palm</name>
    <dbReference type="NCBI Taxonomy" id="42345"/>
    <lineage>
        <taxon>Eukaryota</taxon>
        <taxon>Viridiplantae</taxon>
        <taxon>Streptophyta</taxon>
        <taxon>Embryophyta</taxon>
        <taxon>Tracheophyta</taxon>
        <taxon>Spermatophyta</taxon>
        <taxon>Magnoliopsida</taxon>
        <taxon>Liliopsida</taxon>
        <taxon>Arecaceae</taxon>
        <taxon>Coryphoideae</taxon>
        <taxon>Phoeniceae</taxon>
        <taxon>Phoenix</taxon>
    </lineage>
</organism>
<dbReference type="OrthoDB" id="266020at2759"/>
<gene>
    <name evidence="3" type="primary">LOC120109443</name>
</gene>
<evidence type="ECO:0000256" key="1">
    <source>
        <dbReference type="SAM" id="MobiDB-lite"/>
    </source>
</evidence>
<dbReference type="RefSeq" id="XP_038979129.1">
    <property type="nucleotide sequence ID" value="XM_039123201.1"/>
</dbReference>
<evidence type="ECO:0000313" key="3">
    <source>
        <dbReference type="RefSeq" id="XP_038979129.1"/>
    </source>
</evidence>
<dbReference type="Proteomes" id="UP000228380">
    <property type="component" value="Unplaced"/>
</dbReference>
<reference evidence="3" key="1">
    <citation type="submission" date="2025-08" db="UniProtKB">
        <authorList>
            <consortium name="RefSeq"/>
        </authorList>
    </citation>
    <scope>IDENTIFICATION</scope>
    <source>
        <tissue evidence="3">Young leaves</tissue>
    </source>
</reference>
<dbReference type="GeneID" id="120109443"/>
<dbReference type="PANTHER" id="PTHR33443">
    <property type="entry name" value="ZGC:112980"/>
    <property type="match status" value="1"/>
</dbReference>
<keyword evidence="2" id="KW-1185">Reference proteome</keyword>
<proteinExistence type="predicted"/>
<name>A0A8B9A7G2_PHODC</name>
<feature type="compositionally biased region" description="Polar residues" evidence="1">
    <location>
        <begin position="343"/>
        <end position="356"/>
    </location>
</feature>
<protein>
    <submittedName>
        <fullName evidence="3">Uncharacterized protein LOC120109443</fullName>
    </submittedName>
</protein>
<sequence>MGSERAVVEISSDDEDLYPEKWDSFDWVSDLLDRDDIGAEDVDDVMVVDEFSVPPAKPTQNSESWRPARGAAGDESDDDCLVLDSDPDNPVSVVDDKGSGGHGSDDLLILGEKGQLACRDFPHPRHLCANFPFSTTRHEKHCKLCHCYVCDSPAPCIYWGNGIASTDHCHSTDKDGRWKALRQSFKQKSTTFEPQKLLDTTLSMLPSFQNSVPPCRSNTSSLSIPLSRSNPLRPCSATRCATPDPANRIHHQNSAPLSYLGQRPGHHASKSHPLNPRTQCIQRQNRVAGALTAQAVYSQTRFKRVGTARSGPMSLNENRLPCSALNNNQLQRNVLQGYHFTPVTSRRTQCPPVTSHRSQRPPGTLPQSSHSAPVTSQISQCPPVTSVDDSVNQMYKTAPQKSQCVPVRSQSSPCPTMTLVNDDTKSWQDMLASVASELGVFDSNSREATPDVQQPLMVSSQPQPFSQFVSETNVSQDVDICGHSAPEVTNLNSLGFDCGWENPAAQSIPENAQGVDSQLKDVQPSDSLVSGCNQGLGDSRLGSILAFLEEEMVAESAKEPGQPELDPVTLLYDFEATWSSLPPV</sequence>
<dbReference type="InterPro" id="IPR053234">
    <property type="entry name" value="RPM1_Interactor"/>
</dbReference>
<dbReference type="KEGG" id="pda:120109443"/>